<feature type="transmembrane region" description="Helical" evidence="1">
    <location>
        <begin position="296"/>
        <end position="318"/>
    </location>
</feature>
<feature type="transmembrane region" description="Helical" evidence="1">
    <location>
        <begin position="161"/>
        <end position="181"/>
    </location>
</feature>
<evidence type="ECO:0000313" key="3">
    <source>
        <dbReference type="Proteomes" id="UP001500767"/>
    </source>
</evidence>
<accession>A0ABP6Y337</accession>
<reference evidence="3" key="1">
    <citation type="journal article" date="2019" name="Int. J. Syst. Evol. Microbiol.">
        <title>The Global Catalogue of Microorganisms (GCM) 10K type strain sequencing project: providing services to taxonomists for standard genome sequencing and annotation.</title>
        <authorList>
            <consortium name="The Broad Institute Genomics Platform"/>
            <consortium name="The Broad Institute Genome Sequencing Center for Infectious Disease"/>
            <person name="Wu L."/>
            <person name="Ma J."/>
        </authorList>
    </citation>
    <scope>NUCLEOTIDE SEQUENCE [LARGE SCALE GENOMIC DNA]</scope>
    <source>
        <strain evidence="3">JCM 16540</strain>
    </source>
</reference>
<organism evidence="2 3">
    <name type="scientific">Microlunatus spumicola</name>
    <dbReference type="NCBI Taxonomy" id="81499"/>
    <lineage>
        <taxon>Bacteria</taxon>
        <taxon>Bacillati</taxon>
        <taxon>Actinomycetota</taxon>
        <taxon>Actinomycetes</taxon>
        <taxon>Propionibacteriales</taxon>
        <taxon>Propionibacteriaceae</taxon>
        <taxon>Microlunatus</taxon>
    </lineage>
</organism>
<name>A0ABP6Y337_9ACTN</name>
<sequence length="415" mass="44366">MARFPGVTAPAAAARLVRPLRPRDPTELGRVASPLELLTDLCFVVAVGQAAEALHHGLTHGHVGAALLGYLMAFFSIWWAWLNFSWFSSAYDNDDVGFRLLTILQIVGVLTLAGGIATLAEGVEEGSGHFGLVIVGYVIMRVGLVLQWLRAAGSDPVHRRTCLRYALGIVVVQVGWVGFFFATRVDAQVVPLFAALVVCELLVPAWAERAGRTTWHPHHIAERYGLFFMIVLGETILASTLAVQEGFTGPGEHRLELASVTLGGVLVVFGLWWLYFSREAAGVLERAQRDGTGVEYLFGFGHYVIFAAAAAVGAGLAARAEYVAEPGDGHLDLVTSAAVTVPVAVLLLAMWAVHLRLHDGSRRTALPFFGAAVVVLLGTPLPFSELLAGAVLAVLVVLETRLAGEEPPLEALVAD</sequence>
<feature type="transmembrane region" description="Helical" evidence="1">
    <location>
        <begin position="255"/>
        <end position="275"/>
    </location>
</feature>
<feature type="transmembrane region" description="Helical" evidence="1">
    <location>
        <begin position="96"/>
        <end position="117"/>
    </location>
</feature>
<keyword evidence="3" id="KW-1185">Reference proteome</keyword>
<protein>
    <submittedName>
        <fullName evidence="2">Low temperature requirement protein A</fullName>
    </submittedName>
</protein>
<feature type="transmembrane region" description="Helical" evidence="1">
    <location>
        <begin position="129"/>
        <end position="149"/>
    </location>
</feature>
<keyword evidence="1" id="KW-1133">Transmembrane helix</keyword>
<feature type="transmembrane region" description="Helical" evidence="1">
    <location>
        <begin position="333"/>
        <end position="353"/>
    </location>
</feature>
<feature type="transmembrane region" description="Helical" evidence="1">
    <location>
        <begin position="63"/>
        <end position="84"/>
    </location>
</feature>
<dbReference type="Pfam" id="PF06772">
    <property type="entry name" value="LtrA"/>
    <property type="match status" value="1"/>
</dbReference>
<feature type="transmembrane region" description="Helical" evidence="1">
    <location>
        <begin position="365"/>
        <end position="398"/>
    </location>
</feature>
<evidence type="ECO:0000256" key="1">
    <source>
        <dbReference type="SAM" id="Phobius"/>
    </source>
</evidence>
<keyword evidence="1" id="KW-0472">Membrane</keyword>
<gene>
    <name evidence="2" type="ORF">GCM10022197_37220</name>
</gene>
<proteinExistence type="predicted"/>
<dbReference type="PANTHER" id="PTHR36840:SF1">
    <property type="entry name" value="BLL5714 PROTEIN"/>
    <property type="match status" value="1"/>
</dbReference>
<dbReference type="PANTHER" id="PTHR36840">
    <property type="entry name" value="BLL5714 PROTEIN"/>
    <property type="match status" value="1"/>
</dbReference>
<dbReference type="EMBL" id="BAAAYR010000005">
    <property type="protein sequence ID" value="GAA3576540.1"/>
    <property type="molecule type" value="Genomic_DNA"/>
</dbReference>
<evidence type="ECO:0000313" key="2">
    <source>
        <dbReference type="EMBL" id="GAA3576540.1"/>
    </source>
</evidence>
<feature type="transmembrane region" description="Helical" evidence="1">
    <location>
        <begin position="187"/>
        <end position="203"/>
    </location>
</feature>
<feature type="transmembrane region" description="Helical" evidence="1">
    <location>
        <begin position="224"/>
        <end position="243"/>
    </location>
</feature>
<dbReference type="InterPro" id="IPR010640">
    <property type="entry name" value="Low_temperature_requirement_A"/>
</dbReference>
<dbReference type="Proteomes" id="UP001500767">
    <property type="component" value="Unassembled WGS sequence"/>
</dbReference>
<comment type="caution">
    <text evidence="2">The sequence shown here is derived from an EMBL/GenBank/DDBJ whole genome shotgun (WGS) entry which is preliminary data.</text>
</comment>
<keyword evidence="1" id="KW-0812">Transmembrane</keyword>